<protein>
    <submittedName>
        <fullName evidence="2">Uncharacterized protein</fullName>
    </submittedName>
</protein>
<dbReference type="AlphaFoldDB" id="M2SA17"/>
<sequence>MHTPLFEIARGTSRARGAAASGGCAGPPRTLNRHLGEGRDPRHSGRHRCLACTLGRWTPA</sequence>
<gene>
    <name evidence="2" type="ORF">C725_2511</name>
</gene>
<accession>M2SA17</accession>
<evidence type="ECO:0000313" key="2">
    <source>
        <dbReference type="EMBL" id="EMD82225.1"/>
    </source>
</evidence>
<feature type="region of interest" description="Disordered" evidence="1">
    <location>
        <begin position="1"/>
        <end position="46"/>
    </location>
</feature>
<feature type="compositionally biased region" description="Basic and acidic residues" evidence="1">
    <location>
        <begin position="34"/>
        <end position="43"/>
    </location>
</feature>
<evidence type="ECO:0000313" key="3">
    <source>
        <dbReference type="Proteomes" id="UP000011717"/>
    </source>
</evidence>
<reference evidence="2 3" key="1">
    <citation type="journal article" date="2013" name="Genome Announc.">
        <title>Draft Genome Sequence of Strain JLT2015T, Belonging to the Family Sphingomonadaceae of the Alphaproteobacteria.</title>
        <authorList>
            <person name="Tang K."/>
            <person name="Liu K."/>
            <person name="Li S."/>
            <person name="Jiao N."/>
        </authorList>
    </citation>
    <scope>NUCLEOTIDE SEQUENCE [LARGE SCALE GENOMIC DNA]</scope>
    <source>
        <strain evidence="2 3">JLT2015</strain>
    </source>
</reference>
<organism evidence="2 3">
    <name type="scientific">Pacificimonas flava</name>
    <dbReference type="NCBI Taxonomy" id="1234595"/>
    <lineage>
        <taxon>Bacteria</taxon>
        <taxon>Pseudomonadati</taxon>
        <taxon>Pseudomonadota</taxon>
        <taxon>Alphaproteobacteria</taxon>
        <taxon>Sphingomonadales</taxon>
        <taxon>Sphingosinicellaceae</taxon>
        <taxon>Pacificimonas</taxon>
    </lineage>
</organism>
<dbReference type="EMBL" id="AMRV01000009">
    <property type="protein sequence ID" value="EMD82225.1"/>
    <property type="molecule type" value="Genomic_DNA"/>
</dbReference>
<proteinExistence type="predicted"/>
<keyword evidence="3" id="KW-1185">Reference proteome</keyword>
<feature type="compositionally biased region" description="Low complexity" evidence="1">
    <location>
        <begin position="9"/>
        <end position="29"/>
    </location>
</feature>
<comment type="caution">
    <text evidence="2">The sequence shown here is derived from an EMBL/GenBank/DDBJ whole genome shotgun (WGS) entry which is preliminary data.</text>
</comment>
<dbReference type="Proteomes" id="UP000011717">
    <property type="component" value="Unassembled WGS sequence"/>
</dbReference>
<evidence type="ECO:0000256" key="1">
    <source>
        <dbReference type="SAM" id="MobiDB-lite"/>
    </source>
</evidence>
<name>M2SA17_9SPHN</name>